<dbReference type="InterPro" id="IPR011044">
    <property type="entry name" value="Quino_amine_DH_bsu"/>
</dbReference>
<evidence type="ECO:0000256" key="1">
    <source>
        <dbReference type="SAM" id="SignalP"/>
    </source>
</evidence>
<dbReference type="EMBL" id="JAAIYO010000006">
    <property type="protein sequence ID" value="MBE4750581.1"/>
    <property type="molecule type" value="Genomic_DNA"/>
</dbReference>
<keyword evidence="3" id="KW-1185">Reference proteome</keyword>
<feature type="chain" id="PRO_5047486208" evidence="1">
    <location>
        <begin position="30"/>
        <end position="928"/>
    </location>
</feature>
<reference evidence="2 3" key="1">
    <citation type="submission" date="2020-02" db="EMBL/GenBank/DDBJ databases">
        <authorList>
            <person name="Babadi Z.K."/>
            <person name="Risdian C."/>
            <person name="Ebrahimipour G.H."/>
            <person name="Wink J."/>
        </authorList>
    </citation>
    <scope>NUCLEOTIDE SEQUENCE [LARGE SCALE GENOMIC DNA]</scope>
    <source>
        <strain evidence="2 3">ZKHCc1 1396</strain>
    </source>
</reference>
<protein>
    <submittedName>
        <fullName evidence="2">Uncharacterized protein</fullName>
    </submittedName>
</protein>
<dbReference type="PANTHER" id="PTHR47197">
    <property type="entry name" value="PROTEIN NIRF"/>
    <property type="match status" value="1"/>
</dbReference>
<dbReference type="InterPro" id="IPR015943">
    <property type="entry name" value="WD40/YVTN_repeat-like_dom_sf"/>
</dbReference>
<gene>
    <name evidence="2" type="ORF">G4177_20645</name>
</gene>
<name>A0ABR9PRM6_9BACT</name>
<evidence type="ECO:0000313" key="2">
    <source>
        <dbReference type="EMBL" id="MBE4750581.1"/>
    </source>
</evidence>
<dbReference type="Proteomes" id="UP001516472">
    <property type="component" value="Unassembled WGS sequence"/>
</dbReference>
<comment type="caution">
    <text evidence="2">The sequence shown here is derived from an EMBL/GenBank/DDBJ whole genome shotgun (WGS) entry which is preliminary data.</text>
</comment>
<accession>A0ABR9PRM6</accession>
<keyword evidence="1" id="KW-0732">Signal</keyword>
<evidence type="ECO:0000313" key="3">
    <source>
        <dbReference type="Proteomes" id="UP001516472"/>
    </source>
</evidence>
<organism evidence="2 3">
    <name type="scientific">Corallococcus soli</name>
    <dbReference type="NCBI Taxonomy" id="2710757"/>
    <lineage>
        <taxon>Bacteria</taxon>
        <taxon>Pseudomonadati</taxon>
        <taxon>Myxococcota</taxon>
        <taxon>Myxococcia</taxon>
        <taxon>Myxococcales</taxon>
        <taxon>Cystobacterineae</taxon>
        <taxon>Myxococcaceae</taxon>
        <taxon>Corallococcus</taxon>
    </lineage>
</organism>
<dbReference type="PANTHER" id="PTHR47197:SF3">
    <property type="entry name" value="DIHYDRO-HEME D1 DEHYDROGENASE"/>
    <property type="match status" value="1"/>
</dbReference>
<dbReference type="SUPFAM" id="SSF50969">
    <property type="entry name" value="YVTN repeat-like/Quinoprotein amine dehydrogenase"/>
    <property type="match status" value="1"/>
</dbReference>
<sequence length="928" mass="97885">MNPRPPAARRGMARAVSAALLLLSFTASAQHFTVFESGQVRPLALSPNGQWLFAVNTPDNRLEIFQVGTSGLTHRGSVPVGLEPVAVAARTNDEVWVVNHLSDSVSIVRVDAGGHGGVVTRTLLVGDEPRDIVFAGTGKKRAFITAAHRGQNTGFDPRLTTPGVGRADVWVFDSDNLGATLGGTPLTRITLFGDTPRALAATPDGSRVYAAAFHSGNRTTVIHESLVPNGGESAGGVPGPNVNHQGLPAPEVSVIVKYNGADWVDVLNRPWTSYVRLSLPDKDVFAISATANPPVQVAGAAGAYAGVGTILFNMAVNPVSGKVYVSNTEARNDLRFEGPGTLLGSTLRGHLHESRITVLGSGGSVVPRHLNSHINYAACCAATPNTESEKSLAQPTGMSVTSDGATLYVAAFGSSKLGVYATSALEAGTFVPGTANQIELSGGGPTGLVLDEARNRLYVLTRFDNAISVVNTTTKTEVAHLPMFNPEPPSVVQGRPFLYNARTSSSHGDSSCGSCHIFGDFDSITWDLGNPDGSVTANYNPIVPVLPEFGPDPTFGQDTAFHPMKGPLSTQSLRGMANQGPMHWRGDRTGGSTGPSVQPNGGAFNEVEAFKQFNPAFMDLLGRSAQLTPVEMQKFSDFILQVVYPPNPIRNLDNSLTPSQQAGRDFFVNTTSFFPGSCESCHRVDVNANPGEGPFKGFFGTDGKSSFDAEPLFPKVPHLRNMYQKVGMFGAGFPFGNTPTDPFLGDQVRGIGFNSDGAIPTLFLFNSGFDFHPVFNAVGIPDTPAGFQAKKDMEQYMFAFETNLAPIVGQQVTLTATNATVAGPRIDLLVARANAGECDLIAKGRAGTYEMGFLYVGGGLFKTDRAALPLVPAASLRSAVATNQGLLTYTCTPPGSGMRAGIDRDLDGFFDGDERAAGTNPANPASHP</sequence>
<feature type="signal peptide" evidence="1">
    <location>
        <begin position="1"/>
        <end position="29"/>
    </location>
</feature>
<dbReference type="Gene3D" id="2.130.10.10">
    <property type="entry name" value="YVTN repeat-like/Quinoprotein amine dehydrogenase"/>
    <property type="match status" value="2"/>
</dbReference>
<dbReference type="RefSeq" id="WP_193350100.1">
    <property type="nucleotide sequence ID" value="NZ_CBCSIP010000128.1"/>
</dbReference>
<dbReference type="InterPro" id="IPR051200">
    <property type="entry name" value="Host-pathogen_enzymatic-act"/>
</dbReference>
<proteinExistence type="predicted"/>